<proteinExistence type="predicted"/>
<dbReference type="AlphaFoldDB" id="A0A0A9BXL6"/>
<reference evidence="1" key="2">
    <citation type="journal article" date="2015" name="Data Brief">
        <title>Shoot transcriptome of the giant reed, Arundo donax.</title>
        <authorList>
            <person name="Barrero R.A."/>
            <person name="Guerrero F.D."/>
            <person name="Moolhuijzen P."/>
            <person name="Goolsby J.A."/>
            <person name="Tidwell J."/>
            <person name="Bellgard S.E."/>
            <person name="Bellgard M.I."/>
        </authorList>
    </citation>
    <scope>NUCLEOTIDE SEQUENCE</scope>
    <source>
        <tissue evidence="1">Shoot tissue taken approximately 20 cm above the soil surface</tissue>
    </source>
</reference>
<organism evidence="1">
    <name type="scientific">Arundo donax</name>
    <name type="common">Giant reed</name>
    <name type="synonym">Donax arundinaceus</name>
    <dbReference type="NCBI Taxonomy" id="35708"/>
    <lineage>
        <taxon>Eukaryota</taxon>
        <taxon>Viridiplantae</taxon>
        <taxon>Streptophyta</taxon>
        <taxon>Embryophyta</taxon>
        <taxon>Tracheophyta</taxon>
        <taxon>Spermatophyta</taxon>
        <taxon>Magnoliopsida</taxon>
        <taxon>Liliopsida</taxon>
        <taxon>Poales</taxon>
        <taxon>Poaceae</taxon>
        <taxon>PACMAD clade</taxon>
        <taxon>Arundinoideae</taxon>
        <taxon>Arundineae</taxon>
        <taxon>Arundo</taxon>
    </lineage>
</organism>
<dbReference type="EMBL" id="GBRH01229864">
    <property type="protein sequence ID" value="JAD68031.1"/>
    <property type="molecule type" value="Transcribed_RNA"/>
</dbReference>
<name>A0A0A9BXL6_ARUDO</name>
<sequence>MFFIDKLSGRVIVGKAAVDLPCPNIHEAFQHHIEW</sequence>
<evidence type="ECO:0000313" key="1">
    <source>
        <dbReference type="EMBL" id="JAD68031.1"/>
    </source>
</evidence>
<accession>A0A0A9BXL6</accession>
<reference evidence="1" key="1">
    <citation type="submission" date="2014-09" db="EMBL/GenBank/DDBJ databases">
        <authorList>
            <person name="Magalhaes I.L.F."/>
            <person name="Oliveira U."/>
            <person name="Santos F.R."/>
            <person name="Vidigal T.H.D.A."/>
            <person name="Brescovit A.D."/>
            <person name="Santos A.J."/>
        </authorList>
    </citation>
    <scope>NUCLEOTIDE SEQUENCE</scope>
    <source>
        <tissue evidence="1">Shoot tissue taken approximately 20 cm above the soil surface</tissue>
    </source>
</reference>
<protein>
    <submittedName>
        <fullName evidence="1">Uncharacterized protein</fullName>
    </submittedName>
</protein>